<keyword evidence="3" id="KW-1185">Reference proteome</keyword>
<feature type="region of interest" description="Disordered" evidence="1">
    <location>
        <begin position="349"/>
        <end position="382"/>
    </location>
</feature>
<accession>A0A0B4GHQ7</accession>
<proteinExistence type="predicted"/>
<dbReference type="AlphaFoldDB" id="A0A0B4GHQ7"/>
<name>A0A0B4GHQ7_METGA</name>
<feature type="compositionally biased region" description="Basic and acidic residues" evidence="1">
    <location>
        <begin position="239"/>
        <end position="250"/>
    </location>
</feature>
<comment type="caution">
    <text evidence="2">The sequence shown here is derived from an EMBL/GenBank/DDBJ whole genome shotgun (WGS) entry which is preliminary data.</text>
</comment>
<feature type="compositionally biased region" description="Basic and acidic residues" evidence="1">
    <location>
        <begin position="167"/>
        <end position="179"/>
    </location>
</feature>
<reference evidence="2 3" key="1">
    <citation type="journal article" date="2014" name="Proc. Natl. Acad. Sci. U.S.A.">
        <title>Trajectory and genomic determinants of fungal-pathogen speciation and host adaptation.</title>
        <authorList>
            <person name="Hu X."/>
            <person name="Xiao G."/>
            <person name="Zheng P."/>
            <person name="Shang Y."/>
            <person name="Su Y."/>
            <person name="Zhang X."/>
            <person name="Liu X."/>
            <person name="Zhan S."/>
            <person name="St Leger R.J."/>
            <person name="Wang C."/>
        </authorList>
    </citation>
    <scope>NUCLEOTIDE SEQUENCE [LARGE SCALE GENOMIC DNA]</scope>
    <source>
        <strain evidence="2 3">ARSEF 977</strain>
    </source>
</reference>
<feature type="region of interest" description="Disordered" evidence="1">
    <location>
        <begin position="216"/>
        <end position="314"/>
    </location>
</feature>
<dbReference type="EMBL" id="AZNH01000107">
    <property type="protein sequence ID" value="KID82003.1"/>
    <property type="molecule type" value="Genomic_DNA"/>
</dbReference>
<organism evidence="2 3">
    <name type="scientific">Metarhizium guizhouense (strain ARSEF 977)</name>
    <dbReference type="NCBI Taxonomy" id="1276136"/>
    <lineage>
        <taxon>Eukaryota</taxon>
        <taxon>Fungi</taxon>
        <taxon>Dikarya</taxon>
        <taxon>Ascomycota</taxon>
        <taxon>Pezizomycotina</taxon>
        <taxon>Sordariomycetes</taxon>
        <taxon>Hypocreomycetidae</taxon>
        <taxon>Hypocreales</taxon>
        <taxon>Clavicipitaceae</taxon>
        <taxon>Metarhizium</taxon>
    </lineage>
</organism>
<evidence type="ECO:0000313" key="3">
    <source>
        <dbReference type="Proteomes" id="UP000031192"/>
    </source>
</evidence>
<feature type="compositionally biased region" description="Polar residues" evidence="1">
    <location>
        <begin position="180"/>
        <end position="190"/>
    </location>
</feature>
<dbReference type="Proteomes" id="UP000031192">
    <property type="component" value="Unassembled WGS sequence"/>
</dbReference>
<protein>
    <submittedName>
        <fullName evidence="2">Chromo domain-like protein</fullName>
    </submittedName>
</protein>
<gene>
    <name evidence="2" type="ORF">MGU_10657</name>
</gene>
<dbReference type="Gene3D" id="2.40.50.40">
    <property type="match status" value="1"/>
</dbReference>
<evidence type="ECO:0000256" key="1">
    <source>
        <dbReference type="SAM" id="MobiDB-lite"/>
    </source>
</evidence>
<feature type="compositionally biased region" description="Basic residues" evidence="1">
    <location>
        <begin position="251"/>
        <end position="268"/>
    </location>
</feature>
<dbReference type="OrthoDB" id="4954733at2759"/>
<dbReference type="HOGENOM" id="CLU_030743_0_0_1"/>
<sequence length="509" mass="57051">MAQTAGVCSFLGRPWTLEDVLSIPSDSESDTDSDVEVVEQDVPRVHLVHNQHRDDSLPSISETMASLINVRHDPTEAIWSSSEDLCLPDEWESPNSLTSNSSREVISPSMALESPGVTADSNMLVSPPIQQHDDGASVVWPTPIRRPCVVSAASECCSVQSTTALPPRDEALHHEKTDPPSRSATSLVQPSQSQNCSALFSNRFVQAHSINIGHGRMGEVVPRSDNLRPLPPKRQLTAEPKDGGIDEKLMPQRKRRKLVSRQPKKRNSQQRSDLRSGPTRNREARLLRNTTKSNDDKSVANKKPPVSSSVASHEAWPLGQPVLRCTRENGTAVLQLQFTSDILWNTLVSQNDPAPKGHQTPNKLQNRRPKTAKEKSNQCTANTARESIHAAYPSVCPDLYRMDCLLARWRRHTFLVKWADATTTWEPRKHIIDQGMLNSFEASWRGFDAGVDVLKARQRAGRRQHLLRWHGRPSKEDTWVYDEFLSPQLMERIETNESNGLSVLKLRFG</sequence>
<evidence type="ECO:0000313" key="2">
    <source>
        <dbReference type="EMBL" id="KID82003.1"/>
    </source>
</evidence>
<feature type="region of interest" description="Disordered" evidence="1">
    <location>
        <begin position="167"/>
        <end position="190"/>
    </location>
</feature>